<dbReference type="PROSITE" id="PS51219">
    <property type="entry name" value="DPCK"/>
    <property type="match status" value="1"/>
</dbReference>
<dbReference type="HAMAP" id="MF_00376">
    <property type="entry name" value="Dephospho_CoA_kinase"/>
    <property type="match status" value="1"/>
</dbReference>
<dbReference type="PANTHER" id="PTHR10695">
    <property type="entry name" value="DEPHOSPHO-COA KINASE-RELATED"/>
    <property type="match status" value="1"/>
</dbReference>
<evidence type="ECO:0000313" key="7">
    <source>
        <dbReference type="EMBL" id="MDQ8205946.1"/>
    </source>
</evidence>
<evidence type="ECO:0000256" key="5">
    <source>
        <dbReference type="HAMAP-Rule" id="MF_00376"/>
    </source>
</evidence>
<keyword evidence="8" id="KW-1185">Reference proteome</keyword>
<comment type="similarity">
    <text evidence="1 5">Belongs to the CoaE family.</text>
</comment>
<feature type="binding site" evidence="5">
    <location>
        <begin position="21"/>
        <end position="26"/>
    </location>
    <ligand>
        <name>ATP</name>
        <dbReference type="ChEBI" id="CHEBI:30616"/>
    </ligand>
</feature>
<dbReference type="GO" id="GO:0004140">
    <property type="term" value="F:dephospho-CoA kinase activity"/>
    <property type="evidence" value="ECO:0007669"/>
    <property type="project" value="UniProtKB-EC"/>
</dbReference>
<evidence type="ECO:0000256" key="3">
    <source>
        <dbReference type="ARBA" id="ARBA00022840"/>
    </source>
</evidence>
<dbReference type="InterPro" id="IPR027417">
    <property type="entry name" value="P-loop_NTPase"/>
</dbReference>
<dbReference type="NCBIfam" id="TIGR00152">
    <property type="entry name" value="dephospho-CoA kinase"/>
    <property type="match status" value="1"/>
</dbReference>
<keyword evidence="2 5" id="KW-0547">Nucleotide-binding</keyword>
<reference evidence="7 8" key="1">
    <citation type="submission" date="2023-04" db="EMBL/GenBank/DDBJ databases">
        <title>A novel bacteria isolated from coastal sediment.</title>
        <authorList>
            <person name="Liu X.-J."/>
            <person name="Du Z.-J."/>
        </authorList>
    </citation>
    <scope>NUCLEOTIDE SEQUENCE [LARGE SCALE GENOMIC DNA]</scope>
    <source>
        <strain evidence="7 8">SDUM461003</strain>
    </source>
</reference>
<dbReference type="SUPFAM" id="SSF52540">
    <property type="entry name" value="P-loop containing nucleoside triphosphate hydrolases"/>
    <property type="match status" value="1"/>
</dbReference>
<protein>
    <recommendedName>
        <fullName evidence="5 6">Dephospho-CoA kinase</fullName>
        <ecNumber evidence="5 6">2.7.1.24</ecNumber>
    </recommendedName>
    <alternativeName>
        <fullName evidence="5">Dephosphocoenzyme A kinase</fullName>
    </alternativeName>
</protein>
<dbReference type="EMBL" id="JARXHW010000001">
    <property type="protein sequence ID" value="MDQ8205946.1"/>
    <property type="molecule type" value="Genomic_DNA"/>
</dbReference>
<evidence type="ECO:0000256" key="2">
    <source>
        <dbReference type="ARBA" id="ARBA00022741"/>
    </source>
</evidence>
<dbReference type="PANTHER" id="PTHR10695:SF46">
    <property type="entry name" value="BIFUNCTIONAL COENZYME A SYNTHASE-RELATED"/>
    <property type="match status" value="1"/>
</dbReference>
<evidence type="ECO:0000256" key="6">
    <source>
        <dbReference type="NCBIfam" id="TIGR00152"/>
    </source>
</evidence>
<dbReference type="InterPro" id="IPR001977">
    <property type="entry name" value="Depp_CoAkinase"/>
</dbReference>
<keyword evidence="5 7" id="KW-0808">Transferase</keyword>
<proteinExistence type="inferred from homology"/>
<gene>
    <name evidence="5 7" type="primary">coaE</name>
    <name evidence="7" type="ORF">QEH52_00365</name>
</gene>
<dbReference type="CDD" id="cd02022">
    <property type="entry name" value="DPCK"/>
    <property type="match status" value="1"/>
</dbReference>
<dbReference type="Pfam" id="PF01121">
    <property type="entry name" value="CoaE"/>
    <property type="match status" value="1"/>
</dbReference>
<name>A0ABU1AP50_9BACT</name>
<evidence type="ECO:0000313" key="8">
    <source>
        <dbReference type="Proteomes" id="UP001225316"/>
    </source>
</evidence>
<dbReference type="Proteomes" id="UP001225316">
    <property type="component" value="Unassembled WGS sequence"/>
</dbReference>
<keyword evidence="5 7" id="KW-0418">Kinase</keyword>
<dbReference type="Gene3D" id="3.40.50.300">
    <property type="entry name" value="P-loop containing nucleotide triphosphate hydrolases"/>
    <property type="match status" value="1"/>
</dbReference>
<comment type="function">
    <text evidence="5">Catalyzes the phosphorylation of the 3'-hydroxyl group of dephosphocoenzyme A to form coenzyme A.</text>
</comment>
<keyword evidence="5" id="KW-0963">Cytoplasm</keyword>
<organism evidence="7 8">
    <name type="scientific">Thalassobacterium maritimum</name>
    <dbReference type="NCBI Taxonomy" id="3041265"/>
    <lineage>
        <taxon>Bacteria</taxon>
        <taxon>Pseudomonadati</taxon>
        <taxon>Verrucomicrobiota</taxon>
        <taxon>Opitutia</taxon>
        <taxon>Puniceicoccales</taxon>
        <taxon>Coraliomargaritaceae</taxon>
        <taxon>Thalassobacterium</taxon>
    </lineage>
</organism>
<sequence>MFSVDGLLLLFMKVGLTGGIGCGKSTVMGLFREAGGRTIESDAVVRELLASDAIVHEQLRAHWGDAVFNAGTVDRRAVAARVFQDSSELKWLEDLLHPLVRAHWQAAIEQAPGALWLVEIPLLFEKRLETLFDLTVCVASPPDVVQERMVARGYTGAEVAQRRERQMPLEEKIERADHLISNAGSLEFLKRQTTRLIEQIATP</sequence>
<dbReference type="RefSeq" id="WP_308947908.1">
    <property type="nucleotide sequence ID" value="NZ_JARXHW010000001.1"/>
</dbReference>
<comment type="subcellular location">
    <subcellularLocation>
        <location evidence="5">Cytoplasm</location>
    </subcellularLocation>
</comment>
<dbReference type="EC" id="2.7.1.24" evidence="5 6"/>
<evidence type="ECO:0000256" key="4">
    <source>
        <dbReference type="ARBA" id="ARBA00022993"/>
    </source>
</evidence>
<accession>A0ABU1AP50</accession>
<comment type="pathway">
    <text evidence="5">Cofactor biosynthesis; coenzyme A biosynthesis; CoA from (R)-pantothenate: step 5/5.</text>
</comment>
<keyword evidence="4 5" id="KW-0173">Coenzyme A biosynthesis</keyword>
<comment type="catalytic activity">
    <reaction evidence="5">
        <text>3'-dephospho-CoA + ATP = ADP + CoA + H(+)</text>
        <dbReference type="Rhea" id="RHEA:18245"/>
        <dbReference type="ChEBI" id="CHEBI:15378"/>
        <dbReference type="ChEBI" id="CHEBI:30616"/>
        <dbReference type="ChEBI" id="CHEBI:57287"/>
        <dbReference type="ChEBI" id="CHEBI:57328"/>
        <dbReference type="ChEBI" id="CHEBI:456216"/>
        <dbReference type="EC" id="2.7.1.24"/>
    </reaction>
</comment>
<comment type="caution">
    <text evidence="7">The sequence shown here is derived from an EMBL/GenBank/DDBJ whole genome shotgun (WGS) entry which is preliminary data.</text>
</comment>
<keyword evidence="3 5" id="KW-0067">ATP-binding</keyword>
<evidence type="ECO:0000256" key="1">
    <source>
        <dbReference type="ARBA" id="ARBA00009018"/>
    </source>
</evidence>